<sequence>MGWNYRIMRHADQNGVWYGLHEAFYTDCQPEGWTKDSVIGEFESVEDLVTSLEKMLNDARRFRGDVLEYTEGPSE</sequence>
<gene>
    <name evidence="1" type="ORF">Pan44_37660</name>
</gene>
<organism evidence="1 2">
    <name type="scientific">Caulifigura coniformis</name>
    <dbReference type="NCBI Taxonomy" id="2527983"/>
    <lineage>
        <taxon>Bacteria</taxon>
        <taxon>Pseudomonadati</taxon>
        <taxon>Planctomycetota</taxon>
        <taxon>Planctomycetia</taxon>
        <taxon>Planctomycetales</taxon>
        <taxon>Planctomycetaceae</taxon>
        <taxon>Caulifigura</taxon>
    </lineage>
</organism>
<dbReference type="Proteomes" id="UP000315700">
    <property type="component" value="Chromosome"/>
</dbReference>
<name>A0A517SHX0_9PLAN</name>
<evidence type="ECO:0000313" key="1">
    <source>
        <dbReference type="EMBL" id="QDT55720.1"/>
    </source>
</evidence>
<dbReference type="KEGG" id="ccos:Pan44_37660"/>
<protein>
    <submittedName>
        <fullName evidence="1">Uncharacterized protein</fullName>
    </submittedName>
</protein>
<dbReference type="AlphaFoldDB" id="A0A517SHX0"/>
<evidence type="ECO:0000313" key="2">
    <source>
        <dbReference type="Proteomes" id="UP000315700"/>
    </source>
</evidence>
<keyword evidence="2" id="KW-1185">Reference proteome</keyword>
<dbReference type="EMBL" id="CP036271">
    <property type="protein sequence ID" value="QDT55720.1"/>
    <property type="molecule type" value="Genomic_DNA"/>
</dbReference>
<dbReference type="InParanoid" id="A0A517SHX0"/>
<accession>A0A517SHX0</accession>
<reference evidence="1 2" key="1">
    <citation type="submission" date="2019-02" db="EMBL/GenBank/DDBJ databases">
        <title>Deep-cultivation of Planctomycetes and their phenomic and genomic characterization uncovers novel biology.</title>
        <authorList>
            <person name="Wiegand S."/>
            <person name="Jogler M."/>
            <person name="Boedeker C."/>
            <person name="Pinto D."/>
            <person name="Vollmers J."/>
            <person name="Rivas-Marin E."/>
            <person name="Kohn T."/>
            <person name="Peeters S.H."/>
            <person name="Heuer A."/>
            <person name="Rast P."/>
            <person name="Oberbeckmann S."/>
            <person name="Bunk B."/>
            <person name="Jeske O."/>
            <person name="Meyerdierks A."/>
            <person name="Storesund J.E."/>
            <person name="Kallscheuer N."/>
            <person name="Luecker S."/>
            <person name="Lage O.M."/>
            <person name="Pohl T."/>
            <person name="Merkel B.J."/>
            <person name="Hornburger P."/>
            <person name="Mueller R.-W."/>
            <person name="Bruemmer F."/>
            <person name="Labrenz M."/>
            <person name="Spormann A.M."/>
            <person name="Op den Camp H."/>
            <person name="Overmann J."/>
            <person name="Amann R."/>
            <person name="Jetten M.S.M."/>
            <person name="Mascher T."/>
            <person name="Medema M.H."/>
            <person name="Devos D.P."/>
            <person name="Kaster A.-K."/>
            <person name="Ovreas L."/>
            <person name="Rohde M."/>
            <person name="Galperin M.Y."/>
            <person name="Jogler C."/>
        </authorList>
    </citation>
    <scope>NUCLEOTIDE SEQUENCE [LARGE SCALE GENOMIC DNA]</scope>
    <source>
        <strain evidence="1 2">Pan44</strain>
    </source>
</reference>
<dbReference type="RefSeq" id="WP_197453442.1">
    <property type="nucleotide sequence ID" value="NZ_CP036271.1"/>
</dbReference>
<proteinExistence type="predicted"/>